<evidence type="ECO:0000256" key="2">
    <source>
        <dbReference type="ARBA" id="ARBA00023015"/>
    </source>
</evidence>
<gene>
    <name evidence="6" type="primary">txxe 2474</name>
    <name evidence="6" type="ORF">TXXE_14145</name>
</gene>
<comment type="similarity">
    <text evidence="1">Belongs to the LysR transcriptional regulatory family.</text>
</comment>
<sequence length="158" mass="17280">MPDHPDGSIAVVPLFHEEFVLAVCADHPMAKAKAIPFDHLRQIRMFMFGAEHQITKRIRACCEAKGLVLDNPIVTSTLSTLLSLVGQGLGGAILPRLLLEYMRPDNIAAVTLLDPTPSQDICTLYRTDKYLSQAARIFMDDLVSFVESVKAQAALSSG</sequence>
<comment type="caution">
    <text evidence="6">The sequence shown here is derived from an EMBL/GenBank/DDBJ whole genome shotgun (WGS) entry which is preliminary data.</text>
</comment>
<dbReference type="Gene3D" id="3.40.190.290">
    <property type="match status" value="1"/>
</dbReference>
<proteinExistence type="inferred from homology"/>
<evidence type="ECO:0000256" key="1">
    <source>
        <dbReference type="ARBA" id="ARBA00009437"/>
    </source>
</evidence>
<dbReference type="CDD" id="cd05466">
    <property type="entry name" value="PBP2_LTTR_substrate"/>
    <property type="match status" value="1"/>
</dbReference>
<keyword evidence="7" id="KW-1185">Reference proteome</keyword>
<dbReference type="Proteomes" id="UP000681526">
    <property type="component" value="Unassembled WGS sequence"/>
</dbReference>
<dbReference type="PANTHER" id="PTHR30346:SF31">
    <property type="entry name" value="LYSR SUBSTRATE-BINDING"/>
    <property type="match status" value="1"/>
</dbReference>
<organism evidence="6 7">
    <name type="scientific">Thermobacillus xylanilyticus</name>
    <dbReference type="NCBI Taxonomy" id="76633"/>
    <lineage>
        <taxon>Bacteria</taxon>
        <taxon>Bacillati</taxon>
        <taxon>Bacillota</taxon>
        <taxon>Bacilli</taxon>
        <taxon>Bacillales</taxon>
        <taxon>Paenibacillaceae</taxon>
        <taxon>Thermobacillus</taxon>
    </lineage>
</organism>
<dbReference type="SUPFAM" id="SSF53850">
    <property type="entry name" value="Periplasmic binding protein-like II"/>
    <property type="match status" value="1"/>
</dbReference>
<accession>A0ABN7S8H0</accession>
<feature type="domain" description="LysR substrate-binding" evidence="5">
    <location>
        <begin position="4"/>
        <end position="142"/>
    </location>
</feature>
<keyword evidence="3" id="KW-0238">DNA-binding</keyword>
<dbReference type="Pfam" id="PF03466">
    <property type="entry name" value="LysR_substrate"/>
    <property type="match status" value="1"/>
</dbReference>
<dbReference type="PANTHER" id="PTHR30346">
    <property type="entry name" value="TRANSCRIPTIONAL DUAL REGULATOR HCAR-RELATED"/>
    <property type="match status" value="1"/>
</dbReference>
<protein>
    <submittedName>
        <fullName evidence="6">Transcriptional regulator</fullName>
    </submittedName>
</protein>
<evidence type="ECO:0000256" key="3">
    <source>
        <dbReference type="ARBA" id="ARBA00023125"/>
    </source>
</evidence>
<name>A0ABN7S8H0_THEXY</name>
<keyword evidence="4" id="KW-0804">Transcription</keyword>
<evidence type="ECO:0000259" key="5">
    <source>
        <dbReference type="Pfam" id="PF03466"/>
    </source>
</evidence>
<dbReference type="EMBL" id="CAJRAY010000076">
    <property type="protein sequence ID" value="CAG5090475.1"/>
    <property type="molecule type" value="Genomic_DNA"/>
</dbReference>
<dbReference type="InterPro" id="IPR005119">
    <property type="entry name" value="LysR_subst-bd"/>
</dbReference>
<reference evidence="6 7" key="1">
    <citation type="submission" date="2021-04" db="EMBL/GenBank/DDBJ databases">
        <authorList>
            <person name="Rakotoarivonina H."/>
        </authorList>
    </citation>
    <scope>NUCLEOTIDE SEQUENCE [LARGE SCALE GENOMIC DNA]</scope>
    <source>
        <strain evidence="6 7">XE</strain>
    </source>
</reference>
<evidence type="ECO:0000313" key="6">
    <source>
        <dbReference type="EMBL" id="CAG5090475.1"/>
    </source>
</evidence>
<evidence type="ECO:0000256" key="4">
    <source>
        <dbReference type="ARBA" id="ARBA00023163"/>
    </source>
</evidence>
<evidence type="ECO:0000313" key="7">
    <source>
        <dbReference type="Proteomes" id="UP000681526"/>
    </source>
</evidence>
<keyword evidence="2" id="KW-0805">Transcription regulation</keyword>